<dbReference type="InterPro" id="IPR000014">
    <property type="entry name" value="PAS"/>
</dbReference>
<dbReference type="EMBL" id="PGGK01000004">
    <property type="protein sequence ID" value="TGC09841.1"/>
    <property type="molecule type" value="Genomic_DNA"/>
</dbReference>
<dbReference type="Pfam" id="PF01740">
    <property type="entry name" value="STAS"/>
    <property type="match status" value="1"/>
</dbReference>
<dbReference type="Proteomes" id="UP000297295">
    <property type="component" value="Unassembled WGS sequence"/>
</dbReference>
<sequence length="266" mass="29341">MVNENVSSDNVENVDIAKDVLNQLPCMVMAVDLDFNILFLNNTGCEWMGDDFENVEGKKCYDFVQSSHCRTDNCRVKQAMKNDRKYVWRNEITTGGKTFPIEYTASPLRDKDGNIVGGVEYVIDITERVKIEEEVQEHSRTIMELSTPVIKLWEGIVILPLVGVIDTMRAQQIIENLLSSIVENEATVAILDVTGVPMIDTSVAQHILKTVSAGKMLGAEIIITGFSPNVAQTLVTLGVDLSDIITCGSLKDGVSKAFTLVGRKLV</sequence>
<dbReference type="Gene3D" id="3.30.450.20">
    <property type="entry name" value="PAS domain"/>
    <property type="match status" value="1"/>
</dbReference>
<dbReference type="OrthoDB" id="123962at2157"/>
<organism evidence="4 5">
    <name type="scientific">Methanolobus halotolerans</name>
    <dbReference type="NCBI Taxonomy" id="2052935"/>
    <lineage>
        <taxon>Archaea</taxon>
        <taxon>Methanobacteriati</taxon>
        <taxon>Methanobacteriota</taxon>
        <taxon>Stenosarchaea group</taxon>
        <taxon>Methanomicrobia</taxon>
        <taxon>Methanosarcinales</taxon>
        <taxon>Methanosarcinaceae</taxon>
        <taxon>Methanolobus</taxon>
    </lineage>
</organism>
<dbReference type="AlphaFoldDB" id="A0A4E0PWS8"/>
<dbReference type="Gene3D" id="3.30.750.24">
    <property type="entry name" value="STAS domain"/>
    <property type="match status" value="1"/>
</dbReference>
<dbReference type="PROSITE" id="PS50801">
    <property type="entry name" value="STAS"/>
    <property type="match status" value="1"/>
</dbReference>
<evidence type="ECO:0000259" key="2">
    <source>
        <dbReference type="PROSITE" id="PS50113"/>
    </source>
</evidence>
<protein>
    <submittedName>
        <fullName evidence="4">Diguanylate cyclase</fullName>
    </submittedName>
</protein>
<dbReference type="CDD" id="cd07041">
    <property type="entry name" value="STAS_RsbR_RsbS_like"/>
    <property type="match status" value="1"/>
</dbReference>
<dbReference type="InterPro" id="IPR013656">
    <property type="entry name" value="PAS_4"/>
</dbReference>
<reference evidence="4 5" key="1">
    <citation type="submission" date="2017-11" db="EMBL/GenBank/DDBJ databases">
        <title>Isolation and Characterization of Methanogenic Archaea from Saline Meromictic Lake at Siberia.</title>
        <authorList>
            <person name="Shen Y."/>
            <person name="Huang H.-H."/>
            <person name="Lai M.-C."/>
            <person name="Chen S.-C."/>
        </authorList>
    </citation>
    <scope>NUCLEOTIDE SEQUENCE [LARGE SCALE GENOMIC DNA]</scope>
    <source>
        <strain evidence="4 5">SY-01</strain>
    </source>
</reference>
<dbReference type="SUPFAM" id="SSF55785">
    <property type="entry name" value="PYP-like sensor domain (PAS domain)"/>
    <property type="match status" value="1"/>
</dbReference>
<feature type="domain" description="STAS" evidence="3">
    <location>
        <begin position="146"/>
        <end position="257"/>
    </location>
</feature>
<dbReference type="RefSeq" id="WP_135389358.1">
    <property type="nucleotide sequence ID" value="NZ_PGGK01000004.1"/>
</dbReference>
<evidence type="ECO:0000256" key="1">
    <source>
        <dbReference type="ARBA" id="ARBA00022553"/>
    </source>
</evidence>
<dbReference type="PANTHER" id="PTHR33745">
    <property type="entry name" value="RSBT ANTAGONIST PROTEIN RSBS-RELATED"/>
    <property type="match status" value="1"/>
</dbReference>
<keyword evidence="1" id="KW-0597">Phosphoprotein</keyword>
<dbReference type="NCBIfam" id="TIGR00229">
    <property type="entry name" value="sensory_box"/>
    <property type="match status" value="1"/>
</dbReference>
<evidence type="ECO:0000313" key="5">
    <source>
        <dbReference type="Proteomes" id="UP000297295"/>
    </source>
</evidence>
<keyword evidence="5" id="KW-1185">Reference proteome</keyword>
<dbReference type="InterPro" id="IPR002645">
    <property type="entry name" value="STAS_dom"/>
</dbReference>
<dbReference type="InterPro" id="IPR051932">
    <property type="entry name" value="Bact_StressResp_Reg"/>
</dbReference>
<comment type="caution">
    <text evidence="4">The sequence shown here is derived from an EMBL/GenBank/DDBJ whole genome shotgun (WGS) entry which is preliminary data.</text>
</comment>
<dbReference type="SUPFAM" id="SSF52091">
    <property type="entry name" value="SpoIIaa-like"/>
    <property type="match status" value="1"/>
</dbReference>
<proteinExistence type="predicted"/>
<evidence type="ECO:0000313" key="4">
    <source>
        <dbReference type="EMBL" id="TGC09841.1"/>
    </source>
</evidence>
<dbReference type="PANTHER" id="PTHR33745:SF3">
    <property type="entry name" value="RSBT CO-ANTAGONIST PROTEIN RSBRC"/>
    <property type="match status" value="1"/>
</dbReference>
<evidence type="ECO:0000259" key="3">
    <source>
        <dbReference type="PROSITE" id="PS50801"/>
    </source>
</evidence>
<dbReference type="InterPro" id="IPR035965">
    <property type="entry name" value="PAS-like_dom_sf"/>
</dbReference>
<name>A0A4E0PWS8_9EURY</name>
<dbReference type="InterPro" id="IPR036513">
    <property type="entry name" value="STAS_dom_sf"/>
</dbReference>
<dbReference type="InterPro" id="IPR000700">
    <property type="entry name" value="PAS-assoc_C"/>
</dbReference>
<feature type="domain" description="PAC" evidence="2">
    <location>
        <begin position="82"/>
        <end position="137"/>
    </location>
</feature>
<dbReference type="CDD" id="cd00130">
    <property type="entry name" value="PAS"/>
    <property type="match status" value="1"/>
</dbReference>
<dbReference type="PROSITE" id="PS50113">
    <property type="entry name" value="PAC"/>
    <property type="match status" value="1"/>
</dbReference>
<accession>A0A4E0PWS8</accession>
<gene>
    <name evidence="4" type="ORF">CUN85_05685</name>
</gene>
<dbReference type="Pfam" id="PF08448">
    <property type="entry name" value="PAS_4"/>
    <property type="match status" value="1"/>
</dbReference>
<dbReference type="SMART" id="SM00091">
    <property type="entry name" value="PAS"/>
    <property type="match status" value="1"/>
</dbReference>